<dbReference type="EMBL" id="LAJX01000132">
    <property type="protein sequence ID" value="KJV06137.1"/>
    <property type="molecule type" value="Genomic_DNA"/>
</dbReference>
<dbReference type="PANTHER" id="PTHR43317">
    <property type="entry name" value="THERMOSPERMINE SYNTHASE ACAULIS5"/>
    <property type="match status" value="1"/>
</dbReference>
<sequence length="263" mass="29599">MYKYNGRVIHQSHDDDGIVEVVENDQVRSLHFGSIPRQSSMSLLYPDKLELDYVRAMTLAYLFKPLTDDEMLIIGLGGGSLAKHVLQQCPDCRLTIIEQRQSVVTIAHQFFALPTDPRLTVIIDDAGRYLRLNAHACNERFSVISIDAFDHEGMAASINNKAFLSACHKVLKHDGILVINLWGGTSNPVFQQVALWLGQIFNWRILFLPVPGKGNIIGFAFNTGVVNYSFKALAEYAEQLAQRLHIDYPFLFKRNKNAITPAP</sequence>
<organism evidence="2 3">
    <name type="scientific">Methylocucumis oryzae</name>
    <dbReference type="NCBI Taxonomy" id="1632867"/>
    <lineage>
        <taxon>Bacteria</taxon>
        <taxon>Pseudomonadati</taxon>
        <taxon>Pseudomonadota</taxon>
        <taxon>Gammaproteobacteria</taxon>
        <taxon>Methylococcales</taxon>
        <taxon>Methylococcaceae</taxon>
        <taxon>Methylocucumis</taxon>
    </lineage>
</organism>
<name>A0A0F3IHI4_9GAMM</name>
<gene>
    <name evidence="2" type="ORF">VZ94_13310</name>
</gene>
<protein>
    <submittedName>
        <fullName evidence="2">Spermine synthase</fullName>
    </submittedName>
</protein>
<dbReference type="PATRIC" id="fig|1632867.3.peg.976"/>
<evidence type="ECO:0000256" key="1">
    <source>
        <dbReference type="ARBA" id="ARBA00023115"/>
    </source>
</evidence>
<dbReference type="InterPro" id="IPR029063">
    <property type="entry name" value="SAM-dependent_MTases_sf"/>
</dbReference>
<evidence type="ECO:0000313" key="2">
    <source>
        <dbReference type="EMBL" id="KJV06137.1"/>
    </source>
</evidence>
<reference evidence="2 3" key="2">
    <citation type="journal article" date="2016" name="Microb. Ecol.">
        <title>Genome Characteristics of a Novel Type I Methanotroph (Sn10-6) Isolated from a Flooded Indian Rice Field.</title>
        <authorList>
            <person name="Rahalkar M.C."/>
            <person name="Pandit P.S."/>
            <person name="Dhakephalkar P.K."/>
            <person name="Pore S."/>
            <person name="Arora P."/>
            <person name="Kapse N."/>
        </authorList>
    </citation>
    <scope>NUCLEOTIDE SEQUENCE [LARGE SCALE GENOMIC DNA]</scope>
    <source>
        <strain evidence="2 3">Sn10-6</strain>
    </source>
</reference>
<dbReference type="PANTHER" id="PTHR43317:SF1">
    <property type="entry name" value="THERMOSPERMINE SYNTHASE ACAULIS5"/>
    <property type="match status" value="1"/>
</dbReference>
<dbReference type="AlphaFoldDB" id="A0A0F3IHI4"/>
<accession>A0A0F3IHI4</accession>
<dbReference type="SUPFAM" id="SSF53335">
    <property type="entry name" value="S-adenosyl-L-methionine-dependent methyltransferases"/>
    <property type="match status" value="1"/>
</dbReference>
<keyword evidence="1" id="KW-0620">Polyamine biosynthesis</keyword>
<dbReference type="Gene3D" id="3.40.50.150">
    <property type="entry name" value="Vaccinia Virus protein VP39"/>
    <property type="match status" value="1"/>
</dbReference>
<reference evidence="3" key="1">
    <citation type="submission" date="2015-03" db="EMBL/GenBank/DDBJ databases">
        <title>Draft genome sequence of a novel methanotroph (Sn10-6) isolated from flooded ricefield rhizosphere in India.</title>
        <authorList>
            <person name="Pandit P.S."/>
            <person name="Pore S.D."/>
            <person name="Arora P."/>
            <person name="Kapse N.G."/>
            <person name="Dhakephalkar P.K."/>
            <person name="Rahalkar M.C."/>
        </authorList>
    </citation>
    <scope>NUCLEOTIDE SEQUENCE [LARGE SCALE GENOMIC DNA]</scope>
    <source>
        <strain evidence="3">Sn10-6</strain>
    </source>
</reference>
<dbReference type="Proteomes" id="UP000033684">
    <property type="component" value="Unassembled WGS sequence"/>
</dbReference>
<dbReference type="RefSeq" id="WP_045779594.1">
    <property type="nucleotide sequence ID" value="NZ_LAJX01000132.1"/>
</dbReference>
<comment type="caution">
    <text evidence="2">The sequence shown here is derived from an EMBL/GenBank/DDBJ whole genome shotgun (WGS) entry which is preliminary data.</text>
</comment>
<dbReference type="Pfam" id="PF01564">
    <property type="entry name" value="Spermine_synth"/>
    <property type="match status" value="1"/>
</dbReference>
<dbReference type="GO" id="GO:0006596">
    <property type="term" value="P:polyamine biosynthetic process"/>
    <property type="evidence" value="ECO:0007669"/>
    <property type="project" value="UniProtKB-KW"/>
</dbReference>
<proteinExistence type="predicted"/>
<evidence type="ECO:0000313" key="3">
    <source>
        <dbReference type="Proteomes" id="UP000033684"/>
    </source>
</evidence>
<keyword evidence="3" id="KW-1185">Reference proteome</keyword>
<dbReference type="CDD" id="cd02440">
    <property type="entry name" value="AdoMet_MTases"/>
    <property type="match status" value="1"/>
</dbReference>